<evidence type="ECO:0000256" key="1">
    <source>
        <dbReference type="SAM" id="Phobius"/>
    </source>
</evidence>
<gene>
    <name evidence="2" type="ORF">CPJCM30710_26410</name>
</gene>
<organism evidence="2 3">
    <name type="scientific">Clostridium polyendosporum</name>
    <dbReference type="NCBI Taxonomy" id="69208"/>
    <lineage>
        <taxon>Bacteria</taxon>
        <taxon>Bacillati</taxon>
        <taxon>Bacillota</taxon>
        <taxon>Clostridia</taxon>
        <taxon>Eubacteriales</taxon>
        <taxon>Clostridiaceae</taxon>
        <taxon>Clostridium</taxon>
    </lineage>
</organism>
<feature type="transmembrane region" description="Helical" evidence="1">
    <location>
        <begin position="65"/>
        <end position="96"/>
    </location>
</feature>
<proteinExistence type="predicted"/>
<sequence>MLKSILSPTTQRVRLHTKEKINKRIQKKTQKNIEYYKTRSRKEIIARIENLDKEWDIERALETNAAIIILLSVFLGIITNKIGWIILIGIISGFLLQHALQG</sequence>
<keyword evidence="1" id="KW-1133">Transmembrane helix</keyword>
<keyword evidence="1" id="KW-0472">Membrane</keyword>
<dbReference type="Proteomes" id="UP000679179">
    <property type="component" value="Unassembled WGS sequence"/>
</dbReference>
<dbReference type="RefSeq" id="WP_212904659.1">
    <property type="nucleotide sequence ID" value="NZ_BOPZ01000025.1"/>
</dbReference>
<evidence type="ECO:0000313" key="2">
    <source>
        <dbReference type="EMBL" id="GIM29975.1"/>
    </source>
</evidence>
<dbReference type="EMBL" id="BOPZ01000025">
    <property type="protein sequence ID" value="GIM29975.1"/>
    <property type="molecule type" value="Genomic_DNA"/>
</dbReference>
<dbReference type="Gene3D" id="6.10.140.1340">
    <property type="match status" value="1"/>
</dbReference>
<keyword evidence="1" id="KW-0812">Transmembrane</keyword>
<keyword evidence="3" id="KW-1185">Reference proteome</keyword>
<accession>A0A919S0H4</accession>
<reference evidence="2" key="1">
    <citation type="submission" date="2021-03" db="EMBL/GenBank/DDBJ databases">
        <title>Taxonomic study of Clostridium polyendosporum from meadow-gley soil under rice.</title>
        <authorList>
            <person name="Kobayashi H."/>
            <person name="Tanizawa Y."/>
            <person name="Yagura M."/>
        </authorList>
    </citation>
    <scope>NUCLEOTIDE SEQUENCE</scope>
    <source>
        <strain evidence="2">JCM 30710</strain>
    </source>
</reference>
<name>A0A919S0H4_9CLOT</name>
<protein>
    <submittedName>
        <fullName evidence="2">Uncharacterized protein</fullName>
    </submittedName>
</protein>
<evidence type="ECO:0000313" key="3">
    <source>
        <dbReference type="Proteomes" id="UP000679179"/>
    </source>
</evidence>
<comment type="caution">
    <text evidence="2">The sequence shown here is derived from an EMBL/GenBank/DDBJ whole genome shotgun (WGS) entry which is preliminary data.</text>
</comment>
<dbReference type="AlphaFoldDB" id="A0A919S0H4"/>